<gene>
    <name evidence="5" type="ORF">EDD78_11241</name>
</gene>
<dbReference type="GO" id="GO:0016887">
    <property type="term" value="F:ATP hydrolysis activity"/>
    <property type="evidence" value="ECO:0007669"/>
    <property type="project" value="InterPro"/>
</dbReference>
<dbReference type="PANTHER" id="PTHR42788">
    <property type="entry name" value="TAURINE IMPORT ATP-BINDING PROTEIN-RELATED"/>
    <property type="match status" value="1"/>
</dbReference>
<protein>
    <submittedName>
        <fullName evidence="5">NitT/TauT family transport system ATP-binding protein</fullName>
    </submittedName>
</protein>
<dbReference type="EMBL" id="SLUK01000012">
    <property type="protein sequence ID" value="TCL41871.1"/>
    <property type="molecule type" value="Genomic_DNA"/>
</dbReference>
<dbReference type="CDD" id="cd03293">
    <property type="entry name" value="ABC_NrtD_SsuB_transporters"/>
    <property type="match status" value="1"/>
</dbReference>
<dbReference type="AlphaFoldDB" id="A0A9X8UH62"/>
<organism evidence="5 6">
    <name type="scientific">Harryflintia acetispora</name>
    <dbReference type="NCBI Taxonomy" id="1849041"/>
    <lineage>
        <taxon>Bacteria</taxon>
        <taxon>Bacillati</taxon>
        <taxon>Bacillota</taxon>
        <taxon>Clostridia</taxon>
        <taxon>Eubacteriales</taxon>
        <taxon>Oscillospiraceae</taxon>
        <taxon>Harryflintia</taxon>
    </lineage>
</organism>
<dbReference type="RefSeq" id="WP_079698000.1">
    <property type="nucleotide sequence ID" value="NZ_SLUK01000012.1"/>
</dbReference>
<dbReference type="PROSITE" id="PS50893">
    <property type="entry name" value="ABC_TRANSPORTER_2"/>
    <property type="match status" value="1"/>
</dbReference>
<keyword evidence="6" id="KW-1185">Reference proteome</keyword>
<keyword evidence="2" id="KW-0547">Nucleotide-binding</keyword>
<accession>A0A9X8UH62</accession>
<evidence type="ECO:0000256" key="1">
    <source>
        <dbReference type="ARBA" id="ARBA00022448"/>
    </source>
</evidence>
<proteinExistence type="predicted"/>
<sequence length="256" mass="29276">MKDKIVLQNLSKTFQTESGRAVPVLEDINLTIRDNEFLLVIGPSGCGKTTLLSCIAGFEEPTSGEILMDGEVVKGPSAQRGVVFQETALFPWRRVEKNVEYGLEVRGMPRQERKKIAQKYLEMVGLQDFADAYPKELSGGMKKRLTIATVYANNPEVLLMDEPFSALDYPTKCRLQMDLMDLWTKEKKTTVFISHDVEEAVLLSDRIIVLNRHKIALEYQNPFPRPRRDELRSDPKFIEAKEYIKGAYWNESQKAQ</sequence>
<dbReference type="InterPro" id="IPR017871">
    <property type="entry name" value="ABC_transporter-like_CS"/>
</dbReference>
<feature type="domain" description="ABC transporter" evidence="4">
    <location>
        <begin position="5"/>
        <end position="237"/>
    </location>
</feature>
<name>A0A9X8UH62_9FIRM</name>
<dbReference type="PROSITE" id="PS00211">
    <property type="entry name" value="ABC_TRANSPORTER_1"/>
    <property type="match status" value="1"/>
</dbReference>
<dbReference type="Proteomes" id="UP000294682">
    <property type="component" value="Unassembled WGS sequence"/>
</dbReference>
<dbReference type="InterPro" id="IPR027417">
    <property type="entry name" value="P-loop_NTPase"/>
</dbReference>
<keyword evidence="1" id="KW-0813">Transport</keyword>
<keyword evidence="3 5" id="KW-0067">ATP-binding</keyword>
<evidence type="ECO:0000313" key="6">
    <source>
        <dbReference type="Proteomes" id="UP000294682"/>
    </source>
</evidence>
<dbReference type="Pfam" id="PF00005">
    <property type="entry name" value="ABC_tran"/>
    <property type="match status" value="1"/>
</dbReference>
<dbReference type="SUPFAM" id="SSF52540">
    <property type="entry name" value="P-loop containing nucleoside triphosphate hydrolases"/>
    <property type="match status" value="1"/>
</dbReference>
<evidence type="ECO:0000256" key="2">
    <source>
        <dbReference type="ARBA" id="ARBA00022741"/>
    </source>
</evidence>
<evidence type="ECO:0000256" key="3">
    <source>
        <dbReference type="ARBA" id="ARBA00022840"/>
    </source>
</evidence>
<dbReference type="SMART" id="SM00382">
    <property type="entry name" value="AAA"/>
    <property type="match status" value="1"/>
</dbReference>
<comment type="caution">
    <text evidence="5">The sequence shown here is derived from an EMBL/GenBank/DDBJ whole genome shotgun (WGS) entry which is preliminary data.</text>
</comment>
<evidence type="ECO:0000313" key="5">
    <source>
        <dbReference type="EMBL" id="TCL41871.1"/>
    </source>
</evidence>
<dbReference type="InterPro" id="IPR003439">
    <property type="entry name" value="ABC_transporter-like_ATP-bd"/>
</dbReference>
<dbReference type="InterPro" id="IPR003593">
    <property type="entry name" value="AAA+_ATPase"/>
</dbReference>
<reference evidence="5 6" key="1">
    <citation type="submission" date="2019-03" db="EMBL/GenBank/DDBJ databases">
        <title>Genomic Encyclopedia of Type Strains, Phase IV (KMG-IV): sequencing the most valuable type-strain genomes for metagenomic binning, comparative biology and taxonomic classification.</title>
        <authorList>
            <person name="Goeker M."/>
        </authorList>
    </citation>
    <scope>NUCLEOTIDE SEQUENCE [LARGE SCALE GENOMIC DNA]</scope>
    <source>
        <strain evidence="5 6">DSM 100433</strain>
    </source>
</reference>
<dbReference type="PANTHER" id="PTHR42788:SF13">
    <property type="entry name" value="ALIPHATIC SULFONATES IMPORT ATP-BINDING PROTEIN SSUB"/>
    <property type="match status" value="1"/>
</dbReference>
<dbReference type="GO" id="GO:0005524">
    <property type="term" value="F:ATP binding"/>
    <property type="evidence" value="ECO:0007669"/>
    <property type="project" value="UniProtKB-KW"/>
</dbReference>
<dbReference type="InterPro" id="IPR050166">
    <property type="entry name" value="ABC_transporter_ATP-bind"/>
</dbReference>
<dbReference type="Gene3D" id="3.40.50.300">
    <property type="entry name" value="P-loop containing nucleotide triphosphate hydrolases"/>
    <property type="match status" value="1"/>
</dbReference>
<evidence type="ECO:0000259" key="4">
    <source>
        <dbReference type="PROSITE" id="PS50893"/>
    </source>
</evidence>
<dbReference type="OrthoDB" id="9802264at2"/>